<feature type="region of interest" description="Disordered" evidence="1">
    <location>
        <begin position="48"/>
        <end position="168"/>
    </location>
</feature>
<sequence>MDVGRAKPFEGGTFGRRGILPPRNLQLEAALAKDWNELEQDRVEKELKRVAAKAAKAANESSSKPTSKGAGKKKPSKMIETEMDPKGGKRKPRTKPAAISESEESEASVPLLRQAQWPNAGPSGDEDQEITSSARPAKRRKAMTHPDVEDHDIEMNSPLLDGDNGIRPRSYQSREIELRPSVAAEDRAKIWEQFQESNRVMAHFVETIIPQIQVAIPQIQLAIPRLDAMEPMVDELMRGQIIADKAITKLANIEPRRKAEIEHLTMENDMLKAVVENLRITVLDSSSRPHAEASTQVQQAGIQADGILRVDKSTSPLRSPELGPSDKDIVVKDGSGLEAKSAVV</sequence>
<evidence type="ECO:0000313" key="2">
    <source>
        <dbReference type="EMBL" id="OBZ73972.1"/>
    </source>
</evidence>
<evidence type="ECO:0000313" key="3">
    <source>
        <dbReference type="Proteomes" id="UP000092993"/>
    </source>
</evidence>
<dbReference type="AlphaFoldDB" id="A0A1C7MAY4"/>
<reference evidence="2 3" key="1">
    <citation type="submission" date="2016-03" db="EMBL/GenBank/DDBJ databases">
        <title>Whole genome sequencing of Grifola frondosa 9006-11.</title>
        <authorList>
            <person name="Min B."/>
            <person name="Park H."/>
            <person name="Kim J.-G."/>
            <person name="Cho H."/>
            <person name="Oh Y.-L."/>
            <person name="Kong W.-S."/>
            <person name="Choi I.-G."/>
        </authorList>
    </citation>
    <scope>NUCLEOTIDE SEQUENCE [LARGE SCALE GENOMIC DNA]</scope>
    <source>
        <strain evidence="2 3">9006-11</strain>
    </source>
</reference>
<organism evidence="2 3">
    <name type="scientific">Grifola frondosa</name>
    <name type="common">Maitake</name>
    <name type="synonym">Polyporus frondosus</name>
    <dbReference type="NCBI Taxonomy" id="5627"/>
    <lineage>
        <taxon>Eukaryota</taxon>
        <taxon>Fungi</taxon>
        <taxon>Dikarya</taxon>
        <taxon>Basidiomycota</taxon>
        <taxon>Agaricomycotina</taxon>
        <taxon>Agaricomycetes</taxon>
        <taxon>Polyporales</taxon>
        <taxon>Grifolaceae</taxon>
        <taxon>Grifola</taxon>
    </lineage>
</organism>
<dbReference type="EMBL" id="LUGG01000006">
    <property type="protein sequence ID" value="OBZ73972.1"/>
    <property type="molecule type" value="Genomic_DNA"/>
</dbReference>
<comment type="caution">
    <text evidence="2">The sequence shown here is derived from an EMBL/GenBank/DDBJ whole genome shotgun (WGS) entry which is preliminary data.</text>
</comment>
<evidence type="ECO:0000256" key="1">
    <source>
        <dbReference type="SAM" id="MobiDB-lite"/>
    </source>
</evidence>
<feature type="region of interest" description="Disordered" evidence="1">
    <location>
        <begin position="1"/>
        <end position="20"/>
    </location>
</feature>
<gene>
    <name evidence="2" type="ORF">A0H81_06589</name>
</gene>
<dbReference type="Proteomes" id="UP000092993">
    <property type="component" value="Unassembled WGS sequence"/>
</dbReference>
<protein>
    <submittedName>
        <fullName evidence="2">Uncharacterized protein</fullName>
    </submittedName>
</protein>
<feature type="region of interest" description="Disordered" evidence="1">
    <location>
        <begin position="313"/>
        <end position="344"/>
    </location>
</feature>
<name>A0A1C7MAY4_GRIFR</name>
<proteinExistence type="predicted"/>
<keyword evidence="3" id="KW-1185">Reference proteome</keyword>
<feature type="compositionally biased region" description="Basic and acidic residues" evidence="1">
    <location>
        <begin position="77"/>
        <end position="87"/>
    </location>
</feature>
<accession>A0A1C7MAY4</accession>